<dbReference type="AlphaFoldDB" id="A0A381NEG3"/>
<protein>
    <submittedName>
        <fullName evidence="1">Uncharacterized protein</fullName>
    </submittedName>
</protein>
<evidence type="ECO:0000313" key="1">
    <source>
        <dbReference type="EMBL" id="SUZ52952.1"/>
    </source>
</evidence>
<proteinExistence type="predicted"/>
<accession>A0A381NEG3</accession>
<reference evidence="1" key="1">
    <citation type="submission" date="2018-05" db="EMBL/GenBank/DDBJ databases">
        <authorList>
            <person name="Lanie J.A."/>
            <person name="Ng W.-L."/>
            <person name="Kazmierczak K.M."/>
            <person name="Andrzejewski T.M."/>
            <person name="Davidsen T.M."/>
            <person name="Wayne K.J."/>
            <person name="Tettelin H."/>
            <person name="Glass J.I."/>
            <person name="Rusch D."/>
            <person name="Podicherti R."/>
            <person name="Tsui H.-C.T."/>
            <person name="Winkler M.E."/>
        </authorList>
    </citation>
    <scope>NUCLEOTIDE SEQUENCE</scope>
</reference>
<dbReference type="EMBL" id="UINC01000305">
    <property type="protein sequence ID" value="SUZ52952.1"/>
    <property type="molecule type" value="Genomic_DNA"/>
</dbReference>
<organism evidence="1">
    <name type="scientific">marine metagenome</name>
    <dbReference type="NCBI Taxonomy" id="408172"/>
    <lineage>
        <taxon>unclassified sequences</taxon>
        <taxon>metagenomes</taxon>
        <taxon>ecological metagenomes</taxon>
    </lineage>
</organism>
<name>A0A381NEG3_9ZZZZ</name>
<sequence>MALGELVLDETGAIDEVRELSNDAAGIKNEIKLTLKGTICGVPETTKWTYTALARPDGSVYGAGTGVMTTEDGDVINVTGAGACKAAGPSESTHFKTMIFAHSASPKFAGLNQIGLAGEYDITADGNATNKCWEWK</sequence>
<gene>
    <name evidence="1" type="ORF">METZ01_LOCUS5806</name>
</gene>